<dbReference type="InterPro" id="IPR000182">
    <property type="entry name" value="GNAT_dom"/>
</dbReference>
<dbReference type="OrthoDB" id="9789605at2"/>
<dbReference type="PROSITE" id="PS51186">
    <property type="entry name" value="GNAT"/>
    <property type="match status" value="1"/>
</dbReference>
<proteinExistence type="predicted"/>
<dbReference type="InterPro" id="IPR052523">
    <property type="entry name" value="Trichothecene_AcTrans"/>
</dbReference>
<sequence length="200" mass="22428">MYQGQLKPVRPEQRPQFSALMTAAFLGDPAARYLWQDAHQFLSVFPEYSLLYQGTAIEDGTAWATEDFSAAIAWLAPGRLPDADKIKTLALDTCTPDVKEDTLRFFDELDAYFPDEPCWYLPLVGVDPAFMGNGRGHFLMEQSLAVVDESGLPAYLESSNPRNVDFYRQFGFEPLATVSLGGRELSTPMYRPAKQETGLR</sequence>
<evidence type="ECO:0000313" key="3">
    <source>
        <dbReference type="Proteomes" id="UP000070529"/>
    </source>
</evidence>
<accession>A0A135I2F2</accession>
<dbReference type="InterPro" id="IPR016181">
    <property type="entry name" value="Acyl_CoA_acyltransferase"/>
</dbReference>
<dbReference type="Pfam" id="PF00583">
    <property type="entry name" value="Acetyltransf_1"/>
    <property type="match status" value="1"/>
</dbReference>
<dbReference type="AlphaFoldDB" id="A0A135I2F2"/>
<comment type="caution">
    <text evidence="2">The sequence shown here is derived from an EMBL/GenBank/DDBJ whole genome shotgun (WGS) entry which is preliminary data.</text>
</comment>
<dbReference type="PANTHER" id="PTHR42791:SF1">
    <property type="entry name" value="N-ACETYLTRANSFERASE DOMAIN-CONTAINING PROTEIN"/>
    <property type="match status" value="1"/>
</dbReference>
<name>A0A135I2F2_9GAMM</name>
<dbReference type="Proteomes" id="UP000070529">
    <property type="component" value="Unassembled WGS sequence"/>
</dbReference>
<gene>
    <name evidence="2" type="ORF">ATN88_15205</name>
</gene>
<organism evidence="2 3">
    <name type="scientific">Enterovibrio coralii</name>
    <dbReference type="NCBI Taxonomy" id="294935"/>
    <lineage>
        <taxon>Bacteria</taxon>
        <taxon>Pseudomonadati</taxon>
        <taxon>Pseudomonadota</taxon>
        <taxon>Gammaproteobacteria</taxon>
        <taxon>Vibrionales</taxon>
        <taxon>Vibrionaceae</taxon>
        <taxon>Enterovibrio</taxon>
    </lineage>
</organism>
<dbReference type="GO" id="GO:0016747">
    <property type="term" value="F:acyltransferase activity, transferring groups other than amino-acyl groups"/>
    <property type="evidence" value="ECO:0007669"/>
    <property type="project" value="InterPro"/>
</dbReference>
<dbReference type="EMBL" id="LNTY01000062">
    <property type="protein sequence ID" value="KXF79630.1"/>
    <property type="molecule type" value="Genomic_DNA"/>
</dbReference>
<dbReference type="Gene3D" id="3.40.630.30">
    <property type="match status" value="1"/>
</dbReference>
<protein>
    <recommendedName>
        <fullName evidence="1">N-acetyltransferase domain-containing protein</fullName>
    </recommendedName>
</protein>
<evidence type="ECO:0000313" key="2">
    <source>
        <dbReference type="EMBL" id="KXF79630.1"/>
    </source>
</evidence>
<dbReference type="SUPFAM" id="SSF55729">
    <property type="entry name" value="Acyl-CoA N-acyltransferases (Nat)"/>
    <property type="match status" value="1"/>
</dbReference>
<dbReference type="STRING" id="294935.ATN88_15205"/>
<feature type="domain" description="N-acetyltransferase" evidence="1">
    <location>
        <begin position="55"/>
        <end position="194"/>
    </location>
</feature>
<keyword evidence="3" id="KW-1185">Reference proteome</keyword>
<dbReference type="RefSeq" id="WP_067420118.1">
    <property type="nucleotide sequence ID" value="NZ_LNTY01000062.1"/>
</dbReference>
<evidence type="ECO:0000259" key="1">
    <source>
        <dbReference type="PROSITE" id="PS51186"/>
    </source>
</evidence>
<reference evidence="2 3" key="1">
    <citation type="submission" date="2015-11" db="EMBL/GenBank/DDBJ databases">
        <title>Genomic Taxonomy of the Vibrionaceae.</title>
        <authorList>
            <person name="Gomez-Gil B."/>
            <person name="Enciso-Ibarra J."/>
        </authorList>
    </citation>
    <scope>NUCLEOTIDE SEQUENCE [LARGE SCALE GENOMIC DNA]</scope>
    <source>
        <strain evidence="2 3">CAIM 912</strain>
    </source>
</reference>
<dbReference type="PANTHER" id="PTHR42791">
    <property type="entry name" value="GNAT FAMILY ACETYLTRANSFERASE"/>
    <property type="match status" value="1"/>
</dbReference>